<proteinExistence type="predicted"/>
<evidence type="ECO:0000313" key="2">
    <source>
        <dbReference type="Proteomes" id="UP000245626"/>
    </source>
</evidence>
<protein>
    <submittedName>
        <fullName evidence="1">Uncharacterized protein</fullName>
    </submittedName>
</protein>
<gene>
    <name evidence="1" type="ORF">IE53DRAFT_386180</name>
</gene>
<dbReference type="Proteomes" id="UP000245626">
    <property type="component" value="Unassembled WGS sequence"/>
</dbReference>
<accession>A0ACD0P070</accession>
<keyword evidence="2" id="KW-1185">Reference proteome</keyword>
<reference evidence="1 2" key="1">
    <citation type="journal article" date="2018" name="Mol. Biol. Evol.">
        <title>Broad Genomic Sampling Reveals a Smut Pathogenic Ancestry of the Fungal Clade Ustilaginomycotina.</title>
        <authorList>
            <person name="Kijpornyongpan T."/>
            <person name="Mondo S.J."/>
            <person name="Barry K."/>
            <person name="Sandor L."/>
            <person name="Lee J."/>
            <person name="Lipzen A."/>
            <person name="Pangilinan J."/>
            <person name="LaButti K."/>
            <person name="Hainaut M."/>
            <person name="Henrissat B."/>
            <person name="Grigoriev I.V."/>
            <person name="Spatafora J.W."/>
            <person name="Aime M.C."/>
        </authorList>
    </citation>
    <scope>NUCLEOTIDE SEQUENCE [LARGE SCALE GENOMIC DNA]</scope>
    <source>
        <strain evidence="1 2">SA 807</strain>
    </source>
</reference>
<organism evidence="1 2">
    <name type="scientific">Violaceomyces palustris</name>
    <dbReference type="NCBI Taxonomy" id="1673888"/>
    <lineage>
        <taxon>Eukaryota</taxon>
        <taxon>Fungi</taxon>
        <taxon>Dikarya</taxon>
        <taxon>Basidiomycota</taxon>
        <taxon>Ustilaginomycotina</taxon>
        <taxon>Ustilaginomycetes</taxon>
        <taxon>Violaceomycetales</taxon>
        <taxon>Violaceomycetaceae</taxon>
        <taxon>Violaceomyces</taxon>
    </lineage>
</organism>
<dbReference type="EMBL" id="KZ819843">
    <property type="protein sequence ID" value="PWN51439.1"/>
    <property type="molecule type" value="Genomic_DNA"/>
</dbReference>
<evidence type="ECO:0000313" key="1">
    <source>
        <dbReference type="EMBL" id="PWN51439.1"/>
    </source>
</evidence>
<name>A0ACD0P070_9BASI</name>
<sequence>MEAEKEKREMEKIERAAMESYSLDLASASSVISKPPAAGSPSDTTDQVDEKGGKREVGEKAQEWKPTDKLAAYSTPESLGFVEDPEVKRKKEEEEARKEAGFAGEWEVIPQAQPSNSLSQPGASYSATELSPFVSDRQKARSFALKERSAPSVHEPEDDLGEIKVKKRIKVESRDDLMKREEEARSRMLPAWTSIKLERGGSTQSPKLEVGDQESEDSKGSPPNPVEVKERPVESVPENQSKEDTAVKLEDKAAASSEREGGASLESVQQVKAEEDSNAGGGGGGGLFKKRKAGVGAGAKRVRALV</sequence>